<keyword evidence="2" id="KW-1185">Reference proteome</keyword>
<dbReference type="EMBL" id="JACJQH010000096">
    <property type="protein sequence ID" value="MBD2200559.1"/>
    <property type="molecule type" value="Genomic_DNA"/>
</dbReference>
<evidence type="ECO:0000313" key="1">
    <source>
        <dbReference type="EMBL" id="MBD2200559.1"/>
    </source>
</evidence>
<sequence length="363" mass="41938">MLGNRVEAVITNSTETFLKDAVVERYNLSKLNKTRIRFKIQLKKTTKSNAPKWKDVLKYSQEDEQESDLVKVTISEVGLKGIKVFKALDEAANQLRQEITSVQEWMNYDNGDWICPIDLAPLVWNQLIEIRDNIAPVLRTQLREEYDKGYTDYQERIDNFLSLNAWQLSVEQQQEVKQNLVKAFPCLEELEDYLQVVIGRPVIIPAISEQLSEKQAECLEQITRFIEQYDRNLEQTLRESAIALGEQLAAQLLEDLSNWEPGRKPVNFKKKMERHFKKVQMLLANASFEAGSSLGQMMTHLENILENASVDAKKLDSQGRSQLQEKMDEIYSKLLDEQRHLQRLASDEGMGLTRATAMSLKLR</sequence>
<reference evidence="1 2" key="1">
    <citation type="journal article" date="2020" name="ISME J.">
        <title>Comparative genomics reveals insights into cyanobacterial evolution and habitat adaptation.</title>
        <authorList>
            <person name="Chen M.Y."/>
            <person name="Teng W.K."/>
            <person name="Zhao L."/>
            <person name="Hu C.X."/>
            <person name="Zhou Y.K."/>
            <person name="Han B.P."/>
            <person name="Song L.R."/>
            <person name="Shu W.S."/>
        </authorList>
    </citation>
    <scope>NUCLEOTIDE SEQUENCE [LARGE SCALE GENOMIC DNA]</scope>
    <source>
        <strain evidence="1 2">FACHB-288</strain>
    </source>
</reference>
<proteinExistence type="predicted"/>
<organism evidence="1 2">
    <name type="scientific">Calothrix parietina FACHB-288</name>
    <dbReference type="NCBI Taxonomy" id="2692896"/>
    <lineage>
        <taxon>Bacteria</taxon>
        <taxon>Bacillati</taxon>
        <taxon>Cyanobacteriota</taxon>
        <taxon>Cyanophyceae</taxon>
        <taxon>Nostocales</taxon>
        <taxon>Calotrichaceae</taxon>
        <taxon>Calothrix</taxon>
    </lineage>
</organism>
<accession>A0ABR8AL80</accession>
<evidence type="ECO:0008006" key="3">
    <source>
        <dbReference type="Google" id="ProtNLM"/>
    </source>
</evidence>
<gene>
    <name evidence="1" type="ORF">H6G24_34760</name>
</gene>
<dbReference type="Proteomes" id="UP000658514">
    <property type="component" value="Unassembled WGS sequence"/>
</dbReference>
<protein>
    <recommendedName>
        <fullName evidence="3">C2 domain-containing protein</fullName>
    </recommendedName>
</protein>
<comment type="caution">
    <text evidence="1">The sequence shown here is derived from an EMBL/GenBank/DDBJ whole genome shotgun (WGS) entry which is preliminary data.</text>
</comment>
<evidence type="ECO:0000313" key="2">
    <source>
        <dbReference type="Proteomes" id="UP000658514"/>
    </source>
</evidence>
<name>A0ABR8AL80_9CYAN</name>